<dbReference type="Proteomes" id="UP000076727">
    <property type="component" value="Unassembled WGS sequence"/>
</dbReference>
<keyword evidence="2" id="KW-1185">Reference proteome</keyword>
<proteinExistence type="predicted"/>
<sequence length="179" mass="19558">MPVGVPEGTRTTTGMPACRRSGCNVPIYAFGCMTATTMPRSIPPTPSEPRPASAFVRAKSFCSASTTNCCKTARSPSFMPHSIPRHYYRSLMSRASDTESVCLMGPRTWLVMCPLVVPLCHLLKQLVLCSTVERPLEVLGIFGFANCKSAKEMSSSGTCIKRCWLACIANRCCYSRTDL</sequence>
<accession>A0A165S447</accession>
<dbReference type="AlphaFoldDB" id="A0A165S447"/>
<name>A0A165S447_9APHY</name>
<dbReference type="EMBL" id="KV429045">
    <property type="protein sequence ID" value="KZT71507.1"/>
    <property type="molecule type" value="Genomic_DNA"/>
</dbReference>
<reference evidence="1 2" key="1">
    <citation type="journal article" date="2016" name="Mol. Biol. Evol.">
        <title>Comparative Genomics of Early-Diverging Mushroom-Forming Fungi Provides Insights into the Origins of Lignocellulose Decay Capabilities.</title>
        <authorList>
            <person name="Nagy L.G."/>
            <person name="Riley R."/>
            <person name="Tritt A."/>
            <person name="Adam C."/>
            <person name="Daum C."/>
            <person name="Floudas D."/>
            <person name="Sun H."/>
            <person name="Yadav J.S."/>
            <person name="Pangilinan J."/>
            <person name="Larsson K.H."/>
            <person name="Matsuura K."/>
            <person name="Barry K."/>
            <person name="Labutti K."/>
            <person name="Kuo R."/>
            <person name="Ohm R.A."/>
            <person name="Bhattacharya S.S."/>
            <person name="Shirouzu T."/>
            <person name="Yoshinaga Y."/>
            <person name="Martin F.M."/>
            <person name="Grigoriev I.V."/>
            <person name="Hibbett D.S."/>
        </authorList>
    </citation>
    <scope>NUCLEOTIDE SEQUENCE [LARGE SCALE GENOMIC DNA]</scope>
    <source>
        <strain evidence="1 2">L-15889</strain>
    </source>
</reference>
<evidence type="ECO:0000313" key="1">
    <source>
        <dbReference type="EMBL" id="KZT71507.1"/>
    </source>
</evidence>
<evidence type="ECO:0000313" key="2">
    <source>
        <dbReference type="Proteomes" id="UP000076727"/>
    </source>
</evidence>
<protein>
    <submittedName>
        <fullName evidence="1">Uncharacterized protein</fullName>
    </submittedName>
</protein>
<organism evidence="1 2">
    <name type="scientific">Daedalea quercina L-15889</name>
    <dbReference type="NCBI Taxonomy" id="1314783"/>
    <lineage>
        <taxon>Eukaryota</taxon>
        <taxon>Fungi</taxon>
        <taxon>Dikarya</taxon>
        <taxon>Basidiomycota</taxon>
        <taxon>Agaricomycotina</taxon>
        <taxon>Agaricomycetes</taxon>
        <taxon>Polyporales</taxon>
        <taxon>Fomitopsis</taxon>
    </lineage>
</organism>
<gene>
    <name evidence="1" type="ORF">DAEQUDRAFT_109235</name>
</gene>